<reference evidence="1 2" key="1">
    <citation type="submission" date="2018-11" db="EMBL/GenBank/DDBJ databases">
        <authorList>
            <consortium name="Pathogen Informatics"/>
        </authorList>
    </citation>
    <scope>NUCLEOTIDE SEQUENCE [LARGE SCALE GENOMIC DNA]</scope>
    <source>
        <strain>Denwood</strain>
        <strain evidence="2">Zambia</strain>
    </source>
</reference>
<dbReference type="EMBL" id="UZAL01029798">
    <property type="protein sequence ID" value="VDP50449.1"/>
    <property type="molecule type" value="Genomic_DNA"/>
</dbReference>
<dbReference type="AlphaFoldDB" id="A0A183P5B0"/>
<organism evidence="1 2">
    <name type="scientific">Schistosoma mattheei</name>
    <dbReference type="NCBI Taxonomy" id="31246"/>
    <lineage>
        <taxon>Eukaryota</taxon>
        <taxon>Metazoa</taxon>
        <taxon>Spiralia</taxon>
        <taxon>Lophotrochozoa</taxon>
        <taxon>Platyhelminthes</taxon>
        <taxon>Trematoda</taxon>
        <taxon>Digenea</taxon>
        <taxon>Strigeidida</taxon>
        <taxon>Schistosomatoidea</taxon>
        <taxon>Schistosomatidae</taxon>
        <taxon>Schistosoma</taxon>
    </lineage>
</organism>
<accession>A0A183P5B0</accession>
<proteinExistence type="predicted"/>
<gene>
    <name evidence="1" type="ORF">SMTD_LOCUS9546</name>
</gene>
<feature type="non-terminal residue" evidence="1">
    <location>
        <position position="1"/>
    </location>
</feature>
<evidence type="ECO:0000313" key="1">
    <source>
        <dbReference type="EMBL" id="VDP50449.1"/>
    </source>
</evidence>
<dbReference type="Proteomes" id="UP000269396">
    <property type="component" value="Unassembled WGS sequence"/>
</dbReference>
<protein>
    <submittedName>
        <fullName evidence="1">Uncharacterized protein</fullName>
    </submittedName>
</protein>
<keyword evidence="2" id="KW-1185">Reference proteome</keyword>
<evidence type="ECO:0000313" key="2">
    <source>
        <dbReference type="Proteomes" id="UP000269396"/>
    </source>
</evidence>
<sequence>NIEAAPTDLAIDVGPPTIEEISIDIRQIRRSGNCKDTPHSLQQNLE</sequence>
<name>A0A183P5B0_9TREM</name>